<dbReference type="InterPro" id="IPR009844">
    <property type="entry name" value="DUF1404"/>
</dbReference>
<keyword evidence="3" id="KW-1185">Reference proteome</keyword>
<feature type="transmembrane region" description="Helical" evidence="1">
    <location>
        <begin position="121"/>
        <end position="142"/>
    </location>
</feature>
<dbReference type="Proteomes" id="UP000248044">
    <property type="component" value="Chromosome"/>
</dbReference>
<evidence type="ECO:0000313" key="3">
    <source>
        <dbReference type="Proteomes" id="UP000248044"/>
    </source>
</evidence>
<dbReference type="KEGG" id="abri:DFR85_00045"/>
<name>A0A2U9IB48_9CREN</name>
<evidence type="ECO:0000313" key="2">
    <source>
        <dbReference type="EMBL" id="AWR93238.1"/>
    </source>
</evidence>
<keyword evidence="1" id="KW-0472">Membrane</keyword>
<keyword evidence="1" id="KW-1133">Transmembrane helix</keyword>
<protein>
    <recommendedName>
        <fullName evidence="4">DUF1404 domain-containing protein</fullName>
    </recommendedName>
</protein>
<evidence type="ECO:0000256" key="1">
    <source>
        <dbReference type="SAM" id="Phobius"/>
    </source>
</evidence>
<evidence type="ECO:0008006" key="4">
    <source>
        <dbReference type="Google" id="ProtNLM"/>
    </source>
</evidence>
<feature type="transmembrane region" description="Helical" evidence="1">
    <location>
        <begin position="40"/>
        <end position="58"/>
    </location>
</feature>
<accession>A0A2U9IB48</accession>
<dbReference type="Pfam" id="PF07185">
    <property type="entry name" value="DUF1404"/>
    <property type="match status" value="1"/>
</dbReference>
<reference evidence="2 3" key="1">
    <citation type="submission" date="2018-05" db="EMBL/GenBank/DDBJ databases">
        <title>Complete Genome Sequences of Extremely Thermoacidophilic, Metal-Mobilizing Type-Strain Members of the Archaeal Family Sulfolobaceae: Acidianus brierleyi DSM-1651T, Acidianus sulfidivorans DSM-18786T, Metallosphaera hakonensis DSM-7519T, and Metallosphaera prunae DSM-10039T.</title>
        <authorList>
            <person name="Counts J.A."/>
            <person name="Kelly R.M."/>
        </authorList>
    </citation>
    <scope>NUCLEOTIDE SEQUENCE [LARGE SCALE GENOMIC DNA]</scope>
    <source>
        <strain evidence="2 3">DSM 1651</strain>
    </source>
</reference>
<gene>
    <name evidence="2" type="ORF">DFR85_00045</name>
</gene>
<dbReference type="OrthoDB" id="43770at2157"/>
<organism evidence="2 3">
    <name type="scientific">Acidianus brierleyi</name>
    <dbReference type="NCBI Taxonomy" id="41673"/>
    <lineage>
        <taxon>Archaea</taxon>
        <taxon>Thermoproteota</taxon>
        <taxon>Thermoprotei</taxon>
        <taxon>Sulfolobales</taxon>
        <taxon>Sulfolobaceae</taxon>
        <taxon>Acidianus</taxon>
    </lineage>
</organism>
<feature type="transmembrane region" description="Helical" evidence="1">
    <location>
        <begin position="70"/>
        <end position="90"/>
    </location>
</feature>
<feature type="transmembrane region" description="Helical" evidence="1">
    <location>
        <begin position="162"/>
        <end position="180"/>
    </location>
</feature>
<dbReference type="AlphaFoldDB" id="A0A2U9IB48"/>
<dbReference type="RefSeq" id="WP_110269123.1">
    <property type="nucleotide sequence ID" value="NZ_CP029289.2"/>
</dbReference>
<sequence>MKLDKEKVKFSHFIPPIILLALVLNPLTESQEFLHEWLFMVSHYVLFIGGLLLSYKVIKGSTYWIIPSAFLVSFWHVPYFFALAGAFTFFRALNDFSLILAGILAGISASRLSLFSWLSLIIIWMLADTILSIVFLLEFPAYSNAVYKFSPYSESQEFNTAISMWIVMSAIIVYVFGKFLKELLF</sequence>
<proteinExistence type="predicted"/>
<dbReference type="EMBL" id="CP029289">
    <property type="protein sequence ID" value="AWR93238.1"/>
    <property type="molecule type" value="Genomic_DNA"/>
</dbReference>
<dbReference type="GeneID" id="36830499"/>
<keyword evidence="1" id="KW-0812">Transmembrane</keyword>